<feature type="binding site" evidence="4">
    <location>
        <position position="7"/>
    </location>
    <ligand>
        <name>a divalent metal cation</name>
        <dbReference type="ChEBI" id="CHEBI:60240"/>
        <label>1</label>
    </ligand>
</feature>
<evidence type="ECO:0000256" key="3">
    <source>
        <dbReference type="ARBA" id="ARBA00022801"/>
    </source>
</evidence>
<dbReference type="EMBL" id="FNJI01000017">
    <property type="protein sequence ID" value="SDP36952.1"/>
    <property type="molecule type" value="Genomic_DNA"/>
</dbReference>
<reference evidence="5 6" key="1">
    <citation type="submission" date="2016-10" db="EMBL/GenBank/DDBJ databases">
        <authorList>
            <person name="de Groot N.N."/>
        </authorList>
    </citation>
    <scope>NUCLEOTIDE SEQUENCE [LARGE SCALE GENOMIC DNA]</scope>
    <source>
        <strain evidence="5 6">DSM 12130</strain>
    </source>
</reference>
<dbReference type="PIRSF" id="PIRSF005902">
    <property type="entry name" value="DNase_TatD"/>
    <property type="match status" value="1"/>
</dbReference>
<dbReference type="GO" id="GO:0004536">
    <property type="term" value="F:DNA nuclease activity"/>
    <property type="evidence" value="ECO:0007669"/>
    <property type="project" value="InterPro"/>
</dbReference>
<proteinExistence type="inferred from homology"/>
<dbReference type="NCBIfam" id="TIGR00010">
    <property type="entry name" value="YchF/TatD family DNA exonuclease"/>
    <property type="match status" value="1"/>
</dbReference>
<accession>A0A1H0S5C4</accession>
<dbReference type="PROSITE" id="PS01137">
    <property type="entry name" value="TATD_1"/>
    <property type="match status" value="1"/>
</dbReference>
<dbReference type="PROSITE" id="PS01090">
    <property type="entry name" value="TATD_2"/>
    <property type="match status" value="1"/>
</dbReference>
<dbReference type="PANTHER" id="PTHR46124">
    <property type="entry name" value="D-AMINOACYL-TRNA DEACYLASE"/>
    <property type="match status" value="1"/>
</dbReference>
<dbReference type="InterPro" id="IPR018228">
    <property type="entry name" value="DNase_TatD-rel_CS"/>
</dbReference>
<dbReference type="Gene3D" id="3.20.20.140">
    <property type="entry name" value="Metal-dependent hydrolases"/>
    <property type="match status" value="1"/>
</dbReference>
<dbReference type="RefSeq" id="WP_092223394.1">
    <property type="nucleotide sequence ID" value="NZ_FNJI01000017.1"/>
</dbReference>
<dbReference type="FunFam" id="3.20.20.140:FF:000005">
    <property type="entry name" value="TatD family hydrolase"/>
    <property type="match status" value="1"/>
</dbReference>
<dbReference type="CDD" id="cd01310">
    <property type="entry name" value="TatD_DNAse"/>
    <property type="match status" value="1"/>
</dbReference>
<evidence type="ECO:0000256" key="2">
    <source>
        <dbReference type="ARBA" id="ARBA00022723"/>
    </source>
</evidence>
<gene>
    <name evidence="5" type="ORF">SAMN05660330_02545</name>
</gene>
<dbReference type="InterPro" id="IPR015991">
    <property type="entry name" value="TatD/YcfH-like"/>
</dbReference>
<dbReference type="GO" id="GO:0046872">
    <property type="term" value="F:metal ion binding"/>
    <property type="evidence" value="ECO:0007669"/>
    <property type="project" value="UniProtKB-KW"/>
</dbReference>
<dbReference type="InterPro" id="IPR032466">
    <property type="entry name" value="Metal_Hydrolase"/>
</dbReference>
<keyword evidence="6" id="KW-1185">Reference proteome</keyword>
<organism evidence="5 6">
    <name type="scientific">Desulforhopalus singaporensis</name>
    <dbReference type="NCBI Taxonomy" id="91360"/>
    <lineage>
        <taxon>Bacteria</taxon>
        <taxon>Pseudomonadati</taxon>
        <taxon>Thermodesulfobacteriota</taxon>
        <taxon>Desulfobulbia</taxon>
        <taxon>Desulfobulbales</taxon>
        <taxon>Desulfocapsaceae</taxon>
        <taxon>Desulforhopalus</taxon>
    </lineage>
</organism>
<feature type="binding site" evidence="4">
    <location>
        <position position="9"/>
    </location>
    <ligand>
        <name>a divalent metal cation</name>
        <dbReference type="ChEBI" id="CHEBI:60240"/>
        <label>1</label>
    </ligand>
</feature>
<dbReference type="Proteomes" id="UP000199073">
    <property type="component" value="Unassembled WGS sequence"/>
</dbReference>
<dbReference type="GO" id="GO:0005829">
    <property type="term" value="C:cytosol"/>
    <property type="evidence" value="ECO:0007669"/>
    <property type="project" value="TreeGrafter"/>
</dbReference>
<evidence type="ECO:0000313" key="5">
    <source>
        <dbReference type="EMBL" id="SDP36952.1"/>
    </source>
</evidence>
<dbReference type="PANTHER" id="PTHR46124:SF3">
    <property type="entry name" value="HYDROLASE"/>
    <property type="match status" value="1"/>
</dbReference>
<keyword evidence="3" id="KW-0378">Hydrolase</keyword>
<evidence type="ECO:0000256" key="1">
    <source>
        <dbReference type="ARBA" id="ARBA00009275"/>
    </source>
</evidence>
<dbReference type="OrthoDB" id="9810005at2"/>
<dbReference type="GO" id="GO:0016788">
    <property type="term" value="F:hydrolase activity, acting on ester bonds"/>
    <property type="evidence" value="ECO:0007669"/>
    <property type="project" value="InterPro"/>
</dbReference>
<dbReference type="Pfam" id="PF01026">
    <property type="entry name" value="TatD_DNase"/>
    <property type="match status" value="1"/>
</dbReference>
<dbReference type="STRING" id="91360.SAMN05660330_02545"/>
<evidence type="ECO:0000256" key="4">
    <source>
        <dbReference type="PIRSR" id="PIRSR005902-1"/>
    </source>
</evidence>
<keyword evidence="2 4" id="KW-0479">Metal-binding</keyword>
<dbReference type="AlphaFoldDB" id="A0A1H0S5C4"/>
<evidence type="ECO:0000313" key="6">
    <source>
        <dbReference type="Proteomes" id="UP000199073"/>
    </source>
</evidence>
<feature type="binding site" evidence="4">
    <location>
        <position position="130"/>
    </location>
    <ligand>
        <name>a divalent metal cation</name>
        <dbReference type="ChEBI" id="CHEBI:60240"/>
        <label>2</label>
    </ligand>
</feature>
<feature type="binding site" evidence="4">
    <location>
        <position position="154"/>
    </location>
    <ligand>
        <name>a divalent metal cation</name>
        <dbReference type="ChEBI" id="CHEBI:60240"/>
        <label>2</label>
    </ligand>
</feature>
<sequence>MNLIDSHCHLDAPEFAGNVERVLQEAREAGVNTMILPGVTHLGWKRLFDICLSFDNLYAAPGIHPLFLPSSDPAPVLAVLEKWLDNAKTVAIGEIGLDYYPPHTDRDRQQQLFEAQVDLGARYRLPILLHVRKAHDQVLSTLRRKHFRYGGIVHAFGGSLQQANQYIKLGFGIGIGGTVTYDRARKIRAVAAAVELDSLVLETDSPDLAPAAHRDSPNLPKYLPEIARQLARLRGETTAAIADCTTANCCRLLRLQGHTPEPAGERQANSGPRA</sequence>
<feature type="binding site" evidence="4">
    <location>
        <position position="204"/>
    </location>
    <ligand>
        <name>a divalent metal cation</name>
        <dbReference type="ChEBI" id="CHEBI:60240"/>
        <label>1</label>
    </ligand>
</feature>
<protein>
    <submittedName>
        <fullName evidence="5">TatD DNase family protein</fullName>
    </submittedName>
</protein>
<feature type="binding site" evidence="4">
    <location>
        <position position="94"/>
    </location>
    <ligand>
        <name>a divalent metal cation</name>
        <dbReference type="ChEBI" id="CHEBI:60240"/>
        <label>1</label>
    </ligand>
</feature>
<dbReference type="InterPro" id="IPR001130">
    <property type="entry name" value="TatD-like"/>
</dbReference>
<dbReference type="SUPFAM" id="SSF51556">
    <property type="entry name" value="Metallo-dependent hydrolases"/>
    <property type="match status" value="1"/>
</dbReference>
<name>A0A1H0S5C4_9BACT</name>
<comment type="similarity">
    <text evidence="1">Belongs to the metallo-dependent hydrolases superfamily. TatD-type hydrolase family.</text>
</comment>